<dbReference type="Proteomes" id="UP000739565">
    <property type="component" value="Unassembled WGS sequence"/>
</dbReference>
<dbReference type="AlphaFoldDB" id="A0A953NCI5"/>
<comment type="caution">
    <text evidence="4">The sequence shown here is derived from an EMBL/GenBank/DDBJ whole genome shotgun (WGS) entry which is preliminary data.</text>
</comment>
<reference evidence="4" key="1">
    <citation type="submission" date="2021-07" db="EMBL/GenBank/DDBJ databases">
        <title>New genus and species of the family Alcaligenaceae.</title>
        <authorList>
            <person name="Hahn M.W."/>
        </authorList>
    </citation>
    <scope>NUCLEOTIDE SEQUENCE</scope>
    <source>
        <strain evidence="4">LF4-65</strain>
    </source>
</reference>
<feature type="domain" description="HTH tetR-type" evidence="3">
    <location>
        <begin position="17"/>
        <end position="77"/>
    </location>
</feature>
<gene>
    <name evidence="4" type="ORF">KZZ10_14410</name>
</gene>
<dbReference type="RefSeq" id="WP_259662247.1">
    <property type="nucleotide sequence ID" value="NZ_JAHXRI010000025.1"/>
</dbReference>
<proteinExistence type="predicted"/>
<evidence type="ECO:0000256" key="1">
    <source>
        <dbReference type="ARBA" id="ARBA00023125"/>
    </source>
</evidence>
<dbReference type="Gene3D" id="1.10.357.10">
    <property type="entry name" value="Tetracycline Repressor, domain 2"/>
    <property type="match status" value="1"/>
</dbReference>
<dbReference type="Pfam" id="PF00440">
    <property type="entry name" value="TetR_N"/>
    <property type="match status" value="1"/>
</dbReference>
<evidence type="ECO:0000313" key="4">
    <source>
        <dbReference type="EMBL" id="MBZ1351833.1"/>
    </source>
</evidence>
<organism evidence="4 5">
    <name type="scientific">Zwartia hollandica</name>
    <dbReference type="NCBI Taxonomy" id="324606"/>
    <lineage>
        <taxon>Bacteria</taxon>
        <taxon>Pseudomonadati</taxon>
        <taxon>Pseudomonadota</taxon>
        <taxon>Betaproteobacteria</taxon>
        <taxon>Burkholderiales</taxon>
        <taxon>Alcaligenaceae</taxon>
        <taxon>Zwartia</taxon>
    </lineage>
</organism>
<evidence type="ECO:0000259" key="3">
    <source>
        <dbReference type="PROSITE" id="PS50977"/>
    </source>
</evidence>
<name>A0A953NCI5_9BURK</name>
<evidence type="ECO:0000313" key="5">
    <source>
        <dbReference type="Proteomes" id="UP000739565"/>
    </source>
</evidence>
<feature type="DNA-binding region" description="H-T-H motif" evidence="2">
    <location>
        <begin position="40"/>
        <end position="59"/>
    </location>
</feature>
<dbReference type="EMBL" id="JAHXRI010000025">
    <property type="protein sequence ID" value="MBZ1351833.1"/>
    <property type="molecule type" value="Genomic_DNA"/>
</dbReference>
<protein>
    <submittedName>
        <fullName evidence="4">TetR/AcrR family transcriptional regulator</fullName>
    </submittedName>
</protein>
<dbReference type="SUPFAM" id="SSF46689">
    <property type="entry name" value="Homeodomain-like"/>
    <property type="match status" value="1"/>
</dbReference>
<dbReference type="InterPro" id="IPR001647">
    <property type="entry name" value="HTH_TetR"/>
</dbReference>
<accession>A0A953NCI5</accession>
<dbReference type="InterPro" id="IPR009057">
    <property type="entry name" value="Homeodomain-like_sf"/>
</dbReference>
<dbReference type="GO" id="GO:0003677">
    <property type="term" value="F:DNA binding"/>
    <property type="evidence" value="ECO:0007669"/>
    <property type="project" value="UniProtKB-UniRule"/>
</dbReference>
<keyword evidence="5" id="KW-1185">Reference proteome</keyword>
<sequence>MAKITNHLFTDDKKRRQWARARILSSSAKLISTKPISDIKVEDVAAHSEMSRASFYKCFRSVEDFLNASAKKSGVELLKPVNSVGSTISDIALRTATKTRIGIRMMTSVPLLGRLMLKTEWPFGDARHKGYKDIQNDIAAGIEQGYFTDMPVEIGVNLVISALRVGVQDALNSKHTEGYETEIVYTLLLSLGVDTKRADEISKIPFDQLPALPKNGLVGKIVSLVS</sequence>
<evidence type="ECO:0000256" key="2">
    <source>
        <dbReference type="PROSITE-ProRule" id="PRU00335"/>
    </source>
</evidence>
<keyword evidence="1 2" id="KW-0238">DNA-binding</keyword>
<dbReference type="PROSITE" id="PS50977">
    <property type="entry name" value="HTH_TETR_2"/>
    <property type="match status" value="1"/>
</dbReference>